<feature type="domain" description="Response regulatory" evidence="3">
    <location>
        <begin position="1"/>
        <end position="105"/>
    </location>
</feature>
<dbReference type="PROSITE" id="PS50110">
    <property type="entry name" value="RESPONSE_REGULATORY"/>
    <property type="match status" value="1"/>
</dbReference>
<dbReference type="Gene3D" id="3.40.50.2300">
    <property type="match status" value="1"/>
</dbReference>
<dbReference type="Proteomes" id="UP000825051">
    <property type="component" value="Chromosome"/>
</dbReference>
<evidence type="ECO:0000256" key="2">
    <source>
        <dbReference type="PROSITE-ProRule" id="PRU00169"/>
    </source>
</evidence>
<dbReference type="GO" id="GO:0000160">
    <property type="term" value="P:phosphorelay signal transduction system"/>
    <property type="evidence" value="ECO:0007669"/>
    <property type="project" value="InterPro"/>
</dbReference>
<dbReference type="InterPro" id="IPR050595">
    <property type="entry name" value="Bact_response_regulator"/>
</dbReference>
<protein>
    <submittedName>
        <fullName evidence="4">Response regulator</fullName>
    </submittedName>
</protein>
<keyword evidence="5" id="KW-1185">Reference proteome</keyword>
<evidence type="ECO:0000313" key="5">
    <source>
        <dbReference type="Proteomes" id="UP000825051"/>
    </source>
</evidence>
<organism evidence="4 5">
    <name type="scientific">Horticoccus luteus</name>
    <dbReference type="NCBI Taxonomy" id="2862869"/>
    <lineage>
        <taxon>Bacteria</taxon>
        <taxon>Pseudomonadati</taxon>
        <taxon>Verrucomicrobiota</taxon>
        <taxon>Opitutia</taxon>
        <taxon>Opitutales</taxon>
        <taxon>Opitutaceae</taxon>
        <taxon>Horticoccus</taxon>
    </lineage>
</organism>
<gene>
    <name evidence="4" type="ORF">K0B96_12890</name>
</gene>
<dbReference type="CDD" id="cd00156">
    <property type="entry name" value="REC"/>
    <property type="match status" value="1"/>
</dbReference>
<evidence type="ECO:0000259" key="3">
    <source>
        <dbReference type="PROSITE" id="PS50110"/>
    </source>
</evidence>
<keyword evidence="1 2" id="KW-0597">Phosphoprotein</keyword>
<dbReference type="AlphaFoldDB" id="A0A8F9TZP3"/>
<feature type="modified residue" description="4-aspartylphosphate" evidence="2">
    <location>
        <position position="37"/>
    </location>
</feature>
<proteinExistence type="predicted"/>
<dbReference type="PANTHER" id="PTHR44591">
    <property type="entry name" value="STRESS RESPONSE REGULATOR PROTEIN 1"/>
    <property type="match status" value="1"/>
</dbReference>
<dbReference type="SUPFAM" id="SSF52172">
    <property type="entry name" value="CheY-like"/>
    <property type="match status" value="1"/>
</dbReference>
<evidence type="ECO:0000256" key="1">
    <source>
        <dbReference type="ARBA" id="ARBA00022553"/>
    </source>
</evidence>
<dbReference type="SMART" id="SM00448">
    <property type="entry name" value="REC"/>
    <property type="match status" value="1"/>
</dbReference>
<dbReference type="EMBL" id="CP080507">
    <property type="protein sequence ID" value="QYM80839.1"/>
    <property type="molecule type" value="Genomic_DNA"/>
</dbReference>
<dbReference type="PANTHER" id="PTHR44591:SF3">
    <property type="entry name" value="RESPONSE REGULATORY DOMAIN-CONTAINING PROTEIN"/>
    <property type="match status" value="1"/>
</dbReference>
<accession>A0A8F9TZP3</accession>
<reference evidence="4" key="1">
    <citation type="submission" date="2021-08" db="EMBL/GenBank/DDBJ databases">
        <title>Genome of a novel bacterium of the phylum Verrucomicrobia, Oleiharenicola sp. KSB-15.</title>
        <authorList>
            <person name="Chung J.-H."/>
            <person name="Ahn J.-H."/>
            <person name="Yoon Y."/>
            <person name="Kim D.-Y."/>
            <person name="An S.-H."/>
            <person name="Park I."/>
            <person name="Yeon J."/>
        </authorList>
    </citation>
    <scope>NUCLEOTIDE SEQUENCE</scope>
    <source>
        <strain evidence="4">KSB-15</strain>
    </source>
</reference>
<dbReference type="InterPro" id="IPR011006">
    <property type="entry name" value="CheY-like_superfamily"/>
</dbReference>
<dbReference type="Pfam" id="PF00072">
    <property type="entry name" value="Response_reg"/>
    <property type="match status" value="1"/>
</dbReference>
<sequence length="177" mass="20493">MMRKALTRLGHDVVLAGDGEEAWSALEADAVRVIVSDWTMPRMDGLELCRRVRARTQQQYVYFILLTGHDATEENQRTAAEAGVDDFLTKPLDMTQLWTRLRVAERILRYTTQVRQLEELLPICAYCKKIRDDQNYWQQMESYINERTGSDFSHSICPDCYQRVIVPEMEKLKGGGS</sequence>
<dbReference type="KEGG" id="ole:K0B96_12890"/>
<dbReference type="InterPro" id="IPR001789">
    <property type="entry name" value="Sig_transdc_resp-reg_receiver"/>
</dbReference>
<name>A0A8F9TZP3_9BACT</name>
<evidence type="ECO:0000313" key="4">
    <source>
        <dbReference type="EMBL" id="QYM80839.1"/>
    </source>
</evidence>